<dbReference type="SUPFAM" id="SSF55486">
    <property type="entry name" value="Metalloproteases ('zincins'), catalytic domain"/>
    <property type="match status" value="1"/>
</dbReference>
<feature type="repeat" description="Hemopexin" evidence="21">
    <location>
        <begin position="462"/>
        <end position="505"/>
    </location>
</feature>
<evidence type="ECO:0000256" key="19">
    <source>
        <dbReference type="PIRSR" id="PIRSR621190-3"/>
    </source>
</evidence>
<dbReference type="GeneTree" id="ENSGT00940000154907"/>
<evidence type="ECO:0000256" key="20">
    <source>
        <dbReference type="PIRSR" id="PIRSR621190-4"/>
    </source>
</evidence>
<evidence type="ECO:0000313" key="23">
    <source>
        <dbReference type="Ensembl" id="ENSLLEP00000032509.1"/>
    </source>
</evidence>
<feature type="binding site" evidence="18">
    <location>
        <position position="228"/>
    </location>
    <ligand>
        <name>Ca(2+)</name>
        <dbReference type="ChEBI" id="CHEBI:29108"/>
        <label>2</label>
    </ligand>
</feature>
<feature type="binding site" evidence="18">
    <location>
        <position position="323"/>
    </location>
    <ligand>
        <name>Ca(2+)</name>
        <dbReference type="ChEBI" id="CHEBI:29108"/>
        <label>4</label>
    </ligand>
</feature>
<dbReference type="PANTHER" id="PTHR10201:SF151">
    <property type="entry name" value="INTERSTITIAL COLLAGENASE"/>
    <property type="match status" value="1"/>
</dbReference>
<dbReference type="Proteomes" id="UP000694569">
    <property type="component" value="Unplaced"/>
</dbReference>
<dbReference type="InterPro" id="IPR018487">
    <property type="entry name" value="Hemopexin-like_repeat"/>
</dbReference>
<evidence type="ECO:0000256" key="18">
    <source>
        <dbReference type="PIRSR" id="PIRSR621190-2"/>
    </source>
</evidence>
<dbReference type="InterPro" id="IPR033739">
    <property type="entry name" value="M10A_MMP"/>
</dbReference>
<accession>A0A8C5WEN3</accession>
<feature type="binding site" evidence="18">
    <location>
        <position position="234"/>
    </location>
    <ligand>
        <name>Ca(2+)</name>
        <dbReference type="ChEBI" id="CHEBI:29108"/>
        <label>3</label>
    </ligand>
</feature>
<evidence type="ECO:0000256" key="9">
    <source>
        <dbReference type="ARBA" id="ARBA00022801"/>
    </source>
</evidence>
<feature type="binding site" description="in inhibited form" evidence="18">
    <location>
        <position position="130"/>
    </location>
    <ligand>
        <name>Zn(2+)</name>
        <dbReference type="ChEBI" id="CHEBI:29105"/>
        <label>2</label>
        <note>catalytic</note>
    </ligand>
</feature>
<dbReference type="OrthoDB" id="406838at2759"/>
<feature type="binding site" evidence="18">
    <location>
        <position position="212"/>
    </location>
    <ligand>
        <name>Ca(2+)</name>
        <dbReference type="ChEBI" id="CHEBI:29108"/>
        <label>3</label>
    </ligand>
</feature>
<feature type="binding site" evidence="18">
    <location>
        <position position="206"/>
    </location>
    <ligand>
        <name>Zn(2+)</name>
        <dbReference type="ChEBI" id="CHEBI:29105"/>
        <label>1</label>
    </ligand>
</feature>
<feature type="binding site" evidence="18">
    <location>
        <position position="272"/>
    </location>
    <ligand>
        <name>Zn(2+)</name>
        <dbReference type="ChEBI" id="CHEBI:29105"/>
        <label>2</label>
        <note>catalytic</note>
    </ligand>
</feature>
<evidence type="ECO:0000256" key="4">
    <source>
        <dbReference type="ARBA" id="ARBA00022530"/>
    </source>
</evidence>
<dbReference type="InterPro" id="IPR036365">
    <property type="entry name" value="PGBD-like_sf"/>
</dbReference>
<keyword evidence="7" id="KW-0732">Signal</keyword>
<keyword evidence="3" id="KW-0964">Secreted</keyword>
<dbReference type="InterPro" id="IPR021158">
    <property type="entry name" value="Pept_M10A_Zn_BS"/>
</dbReference>
<evidence type="ECO:0000256" key="12">
    <source>
        <dbReference type="ARBA" id="ARBA00023049"/>
    </source>
</evidence>
<protein>
    <submittedName>
        <fullName evidence="23">Matrix metallopeptidase 1</fullName>
    </submittedName>
</protein>
<dbReference type="PROSITE" id="PS51642">
    <property type="entry name" value="HEMOPEXIN_2"/>
    <property type="match status" value="4"/>
</dbReference>
<reference evidence="23" key="1">
    <citation type="submission" date="2025-08" db="UniProtKB">
        <authorList>
            <consortium name="Ensembl"/>
        </authorList>
    </citation>
    <scope>IDENTIFICATION</scope>
</reference>
<dbReference type="GO" id="GO:0004222">
    <property type="term" value="F:metalloendopeptidase activity"/>
    <property type="evidence" value="ECO:0007669"/>
    <property type="project" value="InterPro"/>
</dbReference>
<keyword evidence="4" id="KW-0272">Extracellular matrix</keyword>
<feature type="repeat" description="Hemopexin" evidence="21">
    <location>
        <begin position="363"/>
        <end position="411"/>
    </location>
</feature>
<comment type="similarity">
    <text evidence="2">Belongs to the peptidase M10A family.</text>
</comment>
<feature type="domain" description="Peptidase metallopeptidase" evidence="22">
    <location>
        <begin position="141"/>
        <end position="300"/>
    </location>
</feature>
<dbReference type="PRINTS" id="PR00138">
    <property type="entry name" value="MATRIXIN"/>
</dbReference>
<keyword evidence="24" id="KW-1185">Reference proteome</keyword>
<dbReference type="GO" id="GO:0030574">
    <property type="term" value="P:collagen catabolic process"/>
    <property type="evidence" value="ECO:0007669"/>
    <property type="project" value="UniProtKB-KW"/>
</dbReference>
<reference evidence="23" key="2">
    <citation type="submission" date="2025-09" db="UniProtKB">
        <authorList>
            <consortium name="Ensembl"/>
        </authorList>
    </citation>
    <scope>IDENTIFICATION</scope>
</reference>
<feature type="active site" evidence="16">
    <location>
        <position position="255"/>
    </location>
</feature>
<feature type="binding site" evidence="18">
    <location>
        <position position="230"/>
    </location>
    <ligand>
        <name>Ca(2+)</name>
        <dbReference type="ChEBI" id="CHEBI:29108"/>
        <label>2</label>
    </ligand>
</feature>
<dbReference type="InterPro" id="IPR024079">
    <property type="entry name" value="MetalloPept_cat_dom_sf"/>
</dbReference>
<feature type="binding site" evidence="17">
    <location>
        <position position="254"/>
    </location>
    <ligand>
        <name>Zn(2+)</name>
        <dbReference type="ChEBI" id="CHEBI:29105"/>
        <label>2</label>
        <note>catalytic</note>
    </ligand>
</feature>
<evidence type="ECO:0000256" key="2">
    <source>
        <dbReference type="ARBA" id="ARBA00010370"/>
    </source>
</evidence>
<dbReference type="InterPro" id="IPR000585">
    <property type="entry name" value="Hemopexin-like_dom"/>
</dbReference>
<gene>
    <name evidence="23" type="primary">MMP1</name>
</gene>
<keyword evidence="5" id="KW-0645">Protease</keyword>
<dbReference type="GO" id="GO:0006508">
    <property type="term" value="P:proteolysis"/>
    <property type="evidence" value="ECO:0007669"/>
    <property type="project" value="UniProtKB-KW"/>
</dbReference>
<feature type="binding site" evidence="18">
    <location>
        <position position="211"/>
    </location>
    <ligand>
        <name>Ca(2+)</name>
        <dbReference type="ChEBI" id="CHEBI:29108"/>
        <label>3</label>
    </ligand>
</feature>
<dbReference type="Pfam" id="PF00413">
    <property type="entry name" value="Peptidase_M10"/>
    <property type="match status" value="1"/>
</dbReference>
<sequence>MLQTYEPLVVRYKGWPRRPKHTTHTRASILETRRSCRRRMHPLPLLLLCAAAASAFPADSKANMDVDYEKLATKYLETFYDLKPGGATVSRKKTVNPYTEKLKQMQEFFGLKVTGQLDAETVEVMEKPRCGVPDIGEFRTFPAVWQKKDLTYRILNFTPDLSKADVEKSIERALKVWSDVSPLTFTRIYDKESDIEISFVRGDHHDNSPFDGPNGYLAHAFQPGNGIGGDAHFDDDETFTKTNRAYNLFLVAAHEFGHSLGLDHSDDAGALMYPTYSYTHPNEFNLPQDDINAIQHLYGKSTNPIAPTGPSTPNKCDRNVAFDAVTTLRGEMFFFVNRFMWRKHPQEPEPELFFVQTLWPSLPSSINAAYENPYSENEEVLLFKGSKYWAISGFDLLRGYPKNIYGLGFPRTVKAVDAAVHIESLQRTYFFVGNQYWSYNEDTKQMDKGFPKSVQEDFPGISGQITAANYYQGQLYLFSGRIQYQYDLQSKRVIRASRSNSWLGC</sequence>
<dbReference type="PANTHER" id="PTHR10201">
    <property type="entry name" value="MATRIX METALLOPROTEINASE"/>
    <property type="match status" value="1"/>
</dbReference>
<feature type="disulfide bond" evidence="19">
    <location>
        <begin position="316"/>
        <end position="505"/>
    </location>
</feature>
<dbReference type="FunFam" id="2.110.10.10:FF:000002">
    <property type="entry name" value="Matrix metallopeptidase 3"/>
    <property type="match status" value="1"/>
</dbReference>
<keyword evidence="6 17" id="KW-0479">Metal-binding</keyword>
<feature type="binding site" evidence="18">
    <location>
        <position position="194"/>
    </location>
    <ligand>
        <name>Ca(2+)</name>
        <dbReference type="ChEBI" id="CHEBI:29108"/>
        <label>2</label>
    </ligand>
</feature>
<evidence type="ECO:0000256" key="21">
    <source>
        <dbReference type="PROSITE-ProRule" id="PRU01011"/>
    </source>
</evidence>
<evidence type="ECO:0000313" key="24">
    <source>
        <dbReference type="Proteomes" id="UP000694569"/>
    </source>
</evidence>
<dbReference type="SUPFAM" id="SSF50923">
    <property type="entry name" value="Hemopexin-like domain"/>
    <property type="match status" value="1"/>
</dbReference>
<feature type="binding site" evidence="17">
    <location>
        <position position="264"/>
    </location>
    <ligand>
        <name>Zn(2+)</name>
        <dbReference type="ChEBI" id="CHEBI:29105"/>
        <label>2</label>
        <note>catalytic</note>
    </ligand>
</feature>
<feature type="binding site" evidence="18">
    <location>
        <position position="237"/>
    </location>
    <ligand>
        <name>Ca(2+)</name>
        <dbReference type="ChEBI" id="CHEBI:29108"/>
        <label>1</label>
    </ligand>
</feature>
<keyword evidence="10 17" id="KW-0862">Zinc</keyword>
<dbReference type="Gene3D" id="3.40.390.10">
    <property type="entry name" value="Collagenase (Catalytic Domain)"/>
    <property type="match status" value="1"/>
</dbReference>
<evidence type="ECO:0000256" key="3">
    <source>
        <dbReference type="ARBA" id="ARBA00022525"/>
    </source>
</evidence>
<dbReference type="GO" id="GO:0008270">
    <property type="term" value="F:zinc ion binding"/>
    <property type="evidence" value="ECO:0007669"/>
    <property type="project" value="InterPro"/>
</dbReference>
<keyword evidence="15 19" id="KW-1015">Disulfide bond</keyword>
<evidence type="ECO:0000259" key="22">
    <source>
        <dbReference type="SMART" id="SM00235"/>
    </source>
</evidence>
<proteinExistence type="inferred from homology"/>
<evidence type="ECO:0000256" key="14">
    <source>
        <dbReference type="ARBA" id="ARBA00023145"/>
    </source>
</evidence>
<feature type="binding site" evidence="18">
    <location>
        <position position="235"/>
    </location>
    <ligand>
        <name>Ca(2+)</name>
        <dbReference type="ChEBI" id="CHEBI:29108"/>
        <label>1</label>
    </ligand>
</feature>
<evidence type="ECO:0000256" key="17">
    <source>
        <dbReference type="PIRSR" id="PIRSR001191-2"/>
    </source>
</evidence>
<feature type="modified residue" description="Phosphotyrosine; by PKDCC" evidence="20">
    <location>
        <position position="400"/>
    </location>
</feature>
<dbReference type="SMART" id="SM00120">
    <property type="entry name" value="HX"/>
    <property type="match status" value="4"/>
</dbReference>
<keyword evidence="13" id="KW-0177">Collagen degradation</keyword>
<dbReference type="SUPFAM" id="SSF47090">
    <property type="entry name" value="PGBD-like"/>
    <property type="match status" value="1"/>
</dbReference>
<dbReference type="InterPro" id="IPR036375">
    <property type="entry name" value="Hemopexin-like_dom_sf"/>
</dbReference>
<feature type="repeat" description="Hemopexin" evidence="21">
    <location>
        <begin position="413"/>
        <end position="461"/>
    </location>
</feature>
<evidence type="ECO:0000256" key="13">
    <source>
        <dbReference type="ARBA" id="ARBA00023105"/>
    </source>
</evidence>
<dbReference type="SMART" id="SM00235">
    <property type="entry name" value="ZnMc"/>
    <property type="match status" value="1"/>
</dbReference>
<feature type="binding site" evidence="18">
    <location>
        <position position="419"/>
    </location>
    <ligand>
        <name>Ca(2+)</name>
        <dbReference type="ChEBI" id="CHEBI:29108"/>
        <label>5</label>
    </ligand>
</feature>
<keyword evidence="11 18" id="KW-0106">Calcium</keyword>
<evidence type="ECO:0000256" key="11">
    <source>
        <dbReference type="ARBA" id="ARBA00022837"/>
    </source>
</evidence>
<dbReference type="CDD" id="cd00094">
    <property type="entry name" value="HX"/>
    <property type="match status" value="1"/>
</dbReference>
<evidence type="ECO:0000256" key="16">
    <source>
        <dbReference type="PIRSR" id="PIRSR001191-1"/>
    </source>
</evidence>
<dbReference type="Ensembl" id="ENSLLET00000033763.1">
    <property type="protein sequence ID" value="ENSLLEP00000032509.1"/>
    <property type="gene ID" value="ENSLLEG00000020615.1"/>
</dbReference>
<feature type="binding site" evidence="18">
    <location>
        <position position="219"/>
    </location>
    <ligand>
        <name>Zn(2+)</name>
        <dbReference type="ChEBI" id="CHEBI:29105"/>
        <label>1</label>
    </ligand>
</feature>
<keyword evidence="14" id="KW-0865">Zymogen</keyword>
<keyword evidence="8" id="KW-0677">Repeat</keyword>
<feature type="binding site" evidence="18">
    <location>
        <position position="204"/>
    </location>
    <ligand>
        <name>Zn(2+)</name>
        <dbReference type="ChEBI" id="CHEBI:29105"/>
        <label>1</label>
    </ligand>
</feature>
<dbReference type="InterPro" id="IPR001818">
    <property type="entry name" value="Pept_M10_metallopeptidase"/>
</dbReference>
<evidence type="ECO:0000256" key="1">
    <source>
        <dbReference type="ARBA" id="ARBA00004498"/>
    </source>
</evidence>
<dbReference type="PIRSF" id="PIRSF001191">
    <property type="entry name" value="Peptidase_M10A_matrix"/>
    <property type="match status" value="1"/>
</dbReference>
<evidence type="ECO:0000256" key="6">
    <source>
        <dbReference type="ARBA" id="ARBA00022723"/>
    </source>
</evidence>
<evidence type="ECO:0000256" key="5">
    <source>
        <dbReference type="ARBA" id="ARBA00022670"/>
    </source>
</evidence>
<feature type="binding site" evidence="18">
    <location>
        <position position="237"/>
    </location>
    <ligand>
        <name>Ca(2+)</name>
        <dbReference type="ChEBI" id="CHEBI:29108"/>
        <label>3</label>
    </ligand>
</feature>
<keyword evidence="12" id="KW-0482">Metalloprotease</keyword>
<evidence type="ECO:0000256" key="15">
    <source>
        <dbReference type="ARBA" id="ARBA00023157"/>
    </source>
</evidence>
<evidence type="ECO:0000256" key="8">
    <source>
        <dbReference type="ARBA" id="ARBA00022737"/>
    </source>
</evidence>
<feature type="binding site" evidence="18">
    <location>
        <position position="160"/>
    </location>
    <ligand>
        <name>Ca(2+)</name>
        <dbReference type="ChEBI" id="CHEBI:29108"/>
        <label>1</label>
    </ligand>
</feature>
<comment type="cofactor">
    <cofactor evidence="18">
        <name>Zn(2+)</name>
        <dbReference type="ChEBI" id="CHEBI:29105"/>
    </cofactor>
    <text evidence="18">Binds 2 Zn(2+) ions per subunit.</text>
</comment>
<dbReference type="InterPro" id="IPR006026">
    <property type="entry name" value="Peptidase_Metallo"/>
</dbReference>
<dbReference type="Pfam" id="PF01471">
    <property type="entry name" value="PG_binding_1"/>
    <property type="match status" value="1"/>
</dbReference>
<comment type="cofactor">
    <cofactor evidence="18">
        <name>Ca(2+)</name>
        <dbReference type="ChEBI" id="CHEBI:29108"/>
    </cofactor>
    <text evidence="18">Can bind about 5 Ca(2+) ions per subunit.</text>
</comment>
<name>A0A8C5WEN3_9ANUR</name>
<dbReference type="AlphaFoldDB" id="A0A8C5WEN3"/>
<dbReference type="GO" id="GO:0031012">
    <property type="term" value="C:extracellular matrix"/>
    <property type="evidence" value="ECO:0007669"/>
    <property type="project" value="InterPro"/>
</dbReference>
<comment type="subcellular location">
    <subcellularLocation>
        <location evidence="1">Secreted</location>
        <location evidence="1">Extracellular space</location>
        <location evidence="1">Extracellular matrix</location>
    </subcellularLocation>
</comment>
<organism evidence="23 24">
    <name type="scientific">Leptobrachium leishanense</name>
    <name type="common">Leishan spiny toad</name>
    <dbReference type="NCBI Taxonomy" id="445787"/>
    <lineage>
        <taxon>Eukaryota</taxon>
        <taxon>Metazoa</taxon>
        <taxon>Chordata</taxon>
        <taxon>Craniata</taxon>
        <taxon>Vertebrata</taxon>
        <taxon>Euteleostomi</taxon>
        <taxon>Amphibia</taxon>
        <taxon>Batrachia</taxon>
        <taxon>Anura</taxon>
        <taxon>Pelobatoidea</taxon>
        <taxon>Megophryidae</taxon>
        <taxon>Leptobrachium</taxon>
    </lineage>
</organism>
<dbReference type="Gene3D" id="2.110.10.10">
    <property type="entry name" value="Hemopexin-like domain"/>
    <property type="match status" value="1"/>
</dbReference>
<dbReference type="InterPro" id="IPR021190">
    <property type="entry name" value="Pept_M10A"/>
</dbReference>
<dbReference type="FunFam" id="3.40.390.10:FF:000007">
    <property type="entry name" value="Collagenase 3"/>
    <property type="match status" value="1"/>
</dbReference>
<dbReference type="PROSITE" id="PS00546">
    <property type="entry name" value="CYSTEINE_SWITCH"/>
    <property type="match status" value="1"/>
</dbReference>
<feature type="repeat" description="Hemopexin" evidence="21">
    <location>
        <begin position="313"/>
        <end position="362"/>
    </location>
</feature>
<feature type="binding site" evidence="18">
    <location>
        <position position="369"/>
    </location>
    <ligand>
        <name>Ca(2+)</name>
        <dbReference type="ChEBI" id="CHEBI:29108"/>
        <label>5</label>
    </ligand>
</feature>
<dbReference type="Pfam" id="PF00045">
    <property type="entry name" value="Hemopexin"/>
    <property type="match status" value="3"/>
</dbReference>
<dbReference type="CDD" id="cd04278">
    <property type="entry name" value="ZnMc_MMP"/>
    <property type="match status" value="1"/>
</dbReference>
<evidence type="ECO:0000256" key="10">
    <source>
        <dbReference type="ARBA" id="ARBA00022833"/>
    </source>
</evidence>
<feature type="binding site" evidence="18">
    <location>
        <position position="232"/>
    </location>
    <ligand>
        <name>Zn(2+)</name>
        <dbReference type="ChEBI" id="CHEBI:29105"/>
        <label>1</label>
    </ligand>
</feature>
<keyword evidence="9" id="KW-0378">Hydrolase</keyword>
<dbReference type="GO" id="GO:0030198">
    <property type="term" value="P:extracellular matrix organization"/>
    <property type="evidence" value="ECO:0007669"/>
    <property type="project" value="TreeGrafter"/>
</dbReference>
<feature type="binding site" evidence="17">
    <location>
        <position position="258"/>
    </location>
    <ligand>
        <name>Zn(2+)</name>
        <dbReference type="ChEBI" id="CHEBI:29105"/>
        <label>2</label>
        <note>catalytic</note>
    </ligand>
</feature>
<dbReference type="InterPro" id="IPR002477">
    <property type="entry name" value="Peptidoglycan-bd-like"/>
</dbReference>
<evidence type="ECO:0000256" key="7">
    <source>
        <dbReference type="ARBA" id="ARBA00022729"/>
    </source>
</evidence>